<name>A0A9Q0E8L3_9TELE</name>
<evidence type="ECO:0000313" key="2">
    <source>
        <dbReference type="EMBL" id="KAJ3599957.1"/>
    </source>
</evidence>
<evidence type="ECO:0000313" key="3">
    <source>
        <dbReference type="Proteomes" id="UP001148018"/>
    </source>
</evidence>
<organism evidence="2 3">
    <name type="scientific">Muraenolepis orangiensis</name>
    <name type="common">Patagonian moray cod</name>
    <dbReference type="NCBI Taxonomy" id="630683"/>
    <lineage>
        <taxon>Eukaryota</taxon>
        <taxon>Metazoa</taxon>
        <taxon>Chordata</taxon>
        <taxon>Craniata</taxon>
        <taxon>Vertebrata</taxon>
        <taxon>Euteleostomi</taxon>
        <taxon>Actinopterygii</taxon>
        <taxon>Neopterygii</taxon>
        <taxon>Teleostei</taxon>
        <taxon>Neoteleostei</taxon>
        <taxon>Acanthomorphata</taxon>
        <taxon>Zeiogadaria</taxon>
        <taxon>Gadariae</taxon>
        <taxon>Gadiformes</taxon>
        <taxon>Muraenolepidoidei</taxon>
        <taxon>Muraenolepididae</taxon>
        <taxon>Muraenolepis</taxon>
    </lineage>
</organism>
<sequence>MAPTRLPDITDAIVYKRHLSDVTPAAPSPVMGNMPPNDGMPGGPMPPGFFQPRTGQGAAAVLPPGAPSGRIIIIVVKGVTVTFYI</sequence>
<dbReference type="AlphaFoldDB" id="A0A9Q0E8L3"/>
<dbReference type="Pfam" id="PF04503">
    <property type="entry name" value="SSDP"/>
    <property type="match status" value="1"/>
</dbReference>
<keyword evidence="3" id="KW-1185">Reference proteome</keyword>
<reference evidence="2" key="1">
    <citation type="submission" date="2022-07" db="EMBL/GenBank/DDBJ databases">
        <title>Chromosome-level genome of Muraenolepis orangiensis.</title>
        <authorList>
            <person name="Kim J."/>
        </authorList>
    </citation>
    <scope>NUCLEOTIDE SEQUENCE</scope>
    <source>
        <strain evidence="2">KU_S4_2022</strain>
        <tissue evidence="2">Muscle</tissue>
    </source>
</reference>
<proteinExistence type="predicted"/>
<comment type="caution">
    <text evidence="2">The sequence shown here is derived from an EMBL/GenBank/DDBJ whole genome shotgun (WGS) entry which is preliminary data.</text>
</comment>
<evidence type="ECO:0000256" key="1">
    <source>
        <dbReference type="SAM" id="MobiDB-lite"/>
    </source>
</evidence>
<accession>A0A9Q0E8L3</accession>
<dbReference type="EMBL" id="JANIIK010000048">
    <property type="protein sequence ID" value="KAJ3599957.1"/>
    <property type="molecule type" value="Genomic_DNA"/>
</dbReference>
<feature type="region of interest" description="Disordered" evidence="1">
    <location>
        <begin position="25"/>
        <end position="56"/>
    </location>
</feature>
<dbReference type="Proteomes" id="UP001148018">
    <property type="component" value="Unassembled WGS sequence"/>
</dbReference>
<protein>
    <submittedName>
        <fullName evidence="2">Uncharacterized protein</fullName>
    </submittedName>
</protein>
<gene>
    <name evidence="2" type="ORF">NHX12_033909</name>
</gene>